<feature type="domain" description="Multidrug resistance protein MdtA-like barrel-sandwich hybrid" evidence="3">
    <location>
        <begin position="72"/>
        <end position="207"/>
    </location>
</feature>
<keyword evidence="7" id="KW-1185">Reference proteome</keyword>
<gene>
    <name evidence="6" type="ORF">IFO71_11410</name>
</gene>
<dbReference type="Gene3D" id="2.40.30.170">
    <property type="match status" value="1"/>
</dbReference>
<evidence type="ECO:0000259" key="3">
    <source>
        <dbReference type="Pfam" id="PF25917"/>
    </source>
</evidence>
<organism evidence="6 7">
    <name type="scientific">Pseudomarimonas arenosa</name>
    <dbReference type="NCBI Taxonomy" id="2774145"/>
    <lineage>
        <taxon>Bacteria</taxon>
        <taxon>Pseudomonadati</taxon>
        <taxon>Pseudomonadota</taxon>
        <taxon>Gammaproteobacteria</taxon>
        <taxon>Lysobacterales</taxon>
        <taxon>Lysobacteraceae</taxon>
        <taxon>Pseudomarimonas</taxon>
    </lineage>
</organism>
<sequence length="406" mass="44719">MINNTEMTPRRFFRCLAVFGLLPIALLGGCGGAEQGAPEHQFPAPDVSVALPVQRDVTAWDEYQGRLIAVDRAEIRPRVTGYLASMHFSEGERVANNALLFRIDDREYRAARDAAAAELRSAEASVILAEQELQRADLLLQSKAVSEGERQRRKAEHDQALATRSAAKAQLARAQLTLEFTEIRAPFSGRISAAMIKPGNLVNADQTVLTTLLAEDPIEVEFSGDEQTFLRYSQQVRQGDRPSARETHYEVQVGLSNEQGFPHRGQIVFVDNALDPSTGTIRARARLDNAAGLFTPGLFARVRLMGETRKNALLVHPQAILTDQDRRYVFVVNEQDQAIRHDLQLGPEVDGLRAVDQGLQPGDRVIVNGTRKVFFPGQPVKPNAVEMSQPNAQVLDAEQASAQAQG</sequence>
<dbReference type="GO" id="GO:0005886">
    <property type="term" value="C:plasma membrane"/>
    <property type="evidence" value="ECO:0007669"/>
    <property type="project" value="TreeGrafter"/>
</dbReference>
<reference evidence="6 7" key="1">
    <citation type="submission" date="2020-09" db="EMBL/GenBank/DDBJ databases">
        <title>Pseudoxanthomonas sp. CAU 1598 isolated from sand of Yaerae Beach.</title>
        <authorList>
            <person name="Kim W."/>
        </authorList>
    </citation>
    <scope>NUCLEOTIDE SEQUENCE [LARGE SCALE GENOMIC DNA]</scope>
    <source>
        <strain evidence="6 7">CAU 1598</strain>
    </source>
</reference>
<dbReference type="EMBL" id="JACYTR010000021">
    <property type="protein sequence ID" value="MBD8526344.1"/>
    <property type="molecule type" value="Genomic_DNA"/>
</dbReference>
<protein>
    <submittedName>
        <fullName evidence="6">Efflux RND transporter periplasmic adaptor subunit</fullName>
    </submittedName>
</protein>
<evidence type="ECO:0000259" key="4">
    <source>
        <dbReference type="Pfam" id="PF25944"/>
    </source>
</evidence>
<dbReference type="GO" id="GO:0030313">
    <property type="term" value="C:cell envelope"/>
    <property type="evidence" value="ECO:0007669"/>
    <property type="project" value="UniProtKB-SubCell"/>
</dbReference>
<dbReference type="Gene3D" id="1.10.287.470">
    <property type="entry name" value="Helix hairpin bin"/>
    <property type="match status" value="1"/>
</dbReference>
<name>A0AAW3ZME6_9GAMM</name>
<dbReference type="NCBIfam" id="TIGR01730">
    <property type="entry name" value="RND_mfp"/>
    <property type="match status" value="1"/>
</dbReference>
<comment type="similarity">
    <text evidence="2">Belongs to the membrane fusion protein (MFP) (TC 8.A.1) family.</text>
</comment>
<dbReference type="InterPro" id="IPR058626">
    <property type="entry name" value="MdtA-like_b-barrel"/>
</dbReference>
<dbReference type="GO" id="GO:0022857">
    <property type="term" value="F:transmembrane transporter activity"/>
    <property type="evidence" value="ECO:0007669"/>
    <property type="project" value="InterPro"/>
</dbReference>
<feature type="domain" description="Multidrug resistance protein MdtA-like beta-barrel" evidence="4">
    <location>
        <begin position="217"/>
        <end position="304"/>
    </location>
</feature>
<evidence type="ECO:0000256" key="1">
    <source>
        <dbReference type="ARBA" id="ARBA00004519"/>
    </source>
</evidence>
<dbReference type="InterPro" id="IPR006143">
    <property type="entry name" value="RND_pump_MFP"/>
</dbReference>
<accession>A0AAW3ZME6</accession>
<dbReference type="Pfam" id="PF25967">
    <property type="entry name" value="RND-MFP_C"/>
    <property type="match status" value="1"/>
</dbReference>
<evidence type="ECO:0000313" key="7">
    <source>
        <dbReference type="Proteomes" id="UP000613768"/>
    </source>
</evidence>
<dbReference type="SUPFAM" id="SSF111369">
    <property type="entry name" value="HlyD-like secretion proteins"/>
    <property type="match status" value="1"/>
</dbReference>
<dbReference type="RefSeq" id="WP_192029766.1">
    <property type="nucleotide sequence ID" value="NZ_JACYTR010000021.1"/>
</dbReference>
<dbReference type="Gene3D" id="2.40.50.100">
    <property type="match status" value="1"/>
</dbReference>
<evidence type="ECO:0000259" key="5">
    <source>
        <dbReference type="Pfam" id="PF25967"/>
    </source>
</evidence>
<dbReference type="PANTHER" id="PTHR30158">
    <property type="entry name" value="ACRA/E-RELATED COMPONENT OF DRUG EFFLUX TRANSPORTER"/>
    <property type="match status" value="1"/>
</dbReference>
<dbReference type="PANTHER" id="PTHR30158:SF10">
    <property type="entry name" value="CATION EFFLUX PUMP"/>
    <property type="match status" value="1"/>
</dbReference>
<feature type="domain" description="Multidrug resistance protein MdtA-like C-terminal permuted SH3" evidence="5">
    <location>
        <begin position="311"/>
        <end position="370"/>
    </location>
</feature>
<dbReference type="Proteomes" id="UP000613768">
    <property type="component" value="Unassembled WGS sequence"/>
</dbReference>
<proteinExistence type="inferred from homology"/>
<dbReference type="Pfam" id="PF25917">
    <property type="entry name" value="BSH_RND"/>
    <property type="match status" value="1"/>
</dbReference>
<dbReference type="Gene3D" id="2.40.420.20">
    <property type="match status" value="1"/>
</dbReference>
<evidence type="ECO:0000313" key="6">
    <source>
        <dbReference type="EMBL" id="MBD8526344.1"/>
    </source>
</evidence>
<comment type="caution">
    <text evidence="6">The sequence shown here is derived from an EMBL/GenBank/DDBJ whole genome shotgun (WGS) entry which is preliminary data.</text>
</comment>
<dbReference type="Pfam" id="PF25944">
    <property type="entry name" value="Beta-barrel_RND"/>
    <property type="match status" value="1"/>
</dbReference>
<dbReference type="InterPro" id="IPR058627">
    <property type="entry name" value="MdtA-like_C"/>
</dbReference>
<dbReference type="InterPro" id="IPR058625">
    <property type="entry name" value="MdtA-like_BSH"/>
</dbReference>
<dbReference type="GO" id="GO:0046677">
    <property type="term" value="P:response to antibiotic"/>
    <property type="evidence" value="ECO:0007669"/>
    <property type="project" value="TreeGrafter"/>
</dbReference>
<evidence type="ECO:0000256" key="2">
    <source>
        <dbReference type="ARBA" id="ARBA00009477"/>
    </source>
</evidence>
<dbReference type="AlphaFoldDB" id="A0AAW3ZME6"/>
<comment type="subcellular location">
    <subcellularLocation>
        <location evidence="1">Cell inner membrane</location>
        <topology evidence="1">Lipid-anchor</topology>
    </subcellularLocation>
</comment>